<evidence type="ECO:0000313" key="3">
    <source>
        <dbReference type="Proteomes" id="UP000014316"/>
    </source>
</evidence>
<comment type="caution">
    <text evidence="2">The sequence shown here is derived from an EMBL/GenBank/DDBJ whole genome shotgun (WGS) entry which is preliminary data.</text>
</comment>
<feature type="transmembrane region" description="Helical" evidence="1">
    <location>
        <begin position="20"/>
        <end position="39"/>
    </location>
</feature>
<evidence type="ECO:0000313" key="2">
    <source>
        <dbReference type="EMBL" id="EPC52368.1"/>
    </source>
</evidence>
<proteinExistence type="predicted"/>
<organism evidence="2 3">
    <name type="scientific">Lacticaseibacillus paracasei subsp. paracasei Lpp123</name>
    <dbReference type="NCBI Taxonomy" id="1256201"/>
    <lineage>
        <taxon>Bacteria</taxon>
        <taxon>Bacillati</taxon>
        <taxon>Bacillota</taxon>
        <taxon>Bacilli</taxon>
        <taxon>Lactobacillales</taxon>
        <taxon>Lactobacillaceae</taxon>
        <taxon>Lacticaseibacillus</taxon>
    </lineage>
</organism>
<gene>
    <name evidence="2" type="ORF">Lpp123_10856</name>
</gene>
<sequence>MQKRINKDRVFQLLKTYTPIVLTGLFLLGQYLLVGTFLWREYLLKLKFDNLTPKVQVSFFSSISPYIGPSITVLTALTTIYIQQIIIKHKDRSERTRINRLIKIEFAENQNRLRTLNQVKSISPTDRFKGALSCINTRDWNNLRSKLTPKDLLALNEIRIAYCSFDDAKSFSDAIEGEDEDNRILWDKLKQKFGL</sequence>
<accession>A0A829GGM8</accession>
<reference evidence="2 3" key="1">
    <citation type="journal article" date="2013" name="PLoS ONE">
        <title>Lactobacillus paracasei comparative genomics: towards species pan-genome definition and exploitation of diversity.</title>
        <authorList>
            <person name="Smokvina T."/>
            <person name="Wels M."/>
            <person name="Polka J."/>
            <person name="Chervaux C."/>
            <person name="Brisse S."/>
            <person name="Boekhorst J."/>
            <person name="van Hylckama Vlieg J.E."/>
            <person name="Siezen R.J."/>
        </authorList>
    </citation>
    <scope>NUCLEOTIDE SEQUENCE [LARGE SCALE GENOMIC DNA]</scope>
    <source>
        <strain evidence="2 3">Lpp123</strain>
    </source>
</reference>
<dbReference type="AlphaFoldDB" id="A0A829GGM8"/>
<keyword evidence="1" id="KW-0472">Membrane</keyword>
<dbReference type="EMBL" id="ANJW01000649">
    <property type="protein sequence ID" value="EPC52368.1"/>
    <property type="molecule type" value="Genomic_DNA"/>
</dbReference>
<feature type="transmembrane region" description="Helical" evidence="1">
    <location>
        <begin position="59"/>
        <end position="82"/>
    </location>
</feature>
<evidence type="ECO:0000256" key="1">
    <source>
        <dbReference type="SAM" id="Phobius"/>
    </source>
</evidence>
<keyword evidence="1" id="KW-0812">Transmembrane</keyword>
<dbReference type="Proteomes" id="UP000014316">
    <property type="component" value="Unassembled WGS sequence"/>
</dbReference>
<protein>
    <submittedName>
        <fullName evidence="2">Uncharacterized protein</fullName>
    </submittedName>
</protein>
<name>A0A829GGM8_LACPA</name>
<keyword evidence="1" id="KW-1133">Transmembrane helix</keyword>